<protein>
    <submittedName>
        <fullName evidence="11">PAP/25A associated domain family protein</fullName>
    </submittedName>
</protein>
<keyword evidence="6" id="KW-0479">Metal-binding</keyword>
<dbReference type="GO" id="GO:0046872">
    <property type="term" value="F:metal ion binding"/>
    <property type="evidence" value="ECO:0007669"/>
    <property type="project" value="UniProtKB-KW"/>
</dbReference>
<evidence type="ECO:0000256" key="3">
    <source>
        <dbReference type="ARBA" id="ARBA00004496"/>
    </source>
</evidence>
<comment type="cofactor">
    <cofactor evidence="1">
        <name>Mn(2+)</name>
        <dbReference type="ChEBI" id="CHEBI:29035"/>
    </cofactor>
</comment>
<dbReference type="Gramene" id="CDF32165">
    <property type="protein sequence ID" value="CDF32165"/>
    <property type="gene ID" value="CHC_T00010193001"/>
</dbReference>
<feature type="compositionally biased region" description="Basic and acidic residues" evidence="8">
    <location>
        <begin position="301"/>
        <end position="315"/>
    </location>
</feature>
<dbReference type="SUPFAM" id="SSF81301">
    <property type="entry name" value="Nucleotidyltransferase"/>
    <property type="match status" value="1"/>
</dbReference>
<keyword evidence="7" id="KW-0460">Magnesium</keyword>
<dbReference type="InterPro" id="IPR002058">
    <property type="entry name" value="PAP_assoc"/>
</dbReference>
<dbReference type="PANTHER" id="PTHR12271:SF40">
    <property type="entry name" value="POLY(A) RNA POLYMERASE GLD2"/>
    <property type="match status" value="1"/>
</dbReference>
<proteinExistence type="predicted"/>
<dbReference type="CDD" id="cd05402">
    <property type="entry name" value="NT_PAP_TUTase"/>
    <property type="match status" value="1"/>
</dbReference>
<feature type="compositionally biased region" description="Pro residues" evidence="8">
    <location>
        <begin position="177"/>
        <end position="191"/>
    </location>
</feature>
<evidence type="ECO:0000259" key="9">
    <source>
        <dbReference type="Pfam" id="PF03828"/>
    </source>
</evidence>
<dbReference type="InterPro" id="IPR043519">
    <property type="entry name" value="NT_sf"/>
</dbReference>
<evidence type="ECO:0000256" key="5">
    <source>
        <dbReference type="ARBA" id="ARBA00022679"/>
    </source>
</evidence>
<name>R7Q3V3_CHOCR</name>
<dbReference type="OrthoDB" id="5974at2759"/>
<dbReference type="GO" id="GO:0016779">
    <property type="term" value="F:nucleotidyltransferase activity"/>
    <property type="evidence" value="ECO:0007669"/>
    <property type="project" value="TreeGrafter"/>
</dbReference>
<evidence type="ECO:0000313" key="11">
    <source>
        <dbReference type="EMBL" id="CDF32165.1"/>
    </source>
</evidence>
<dbReference type="Proteomes" id="UP000012073">
    <property type="component" value="Unassembled WGS sequence"/>
</dbReference>
<dbReference type="GO" id="GO:0005737">
    <property type="term" value="C:cytoplasm"/>
    <property type="evidence" value="ECO:0007669"/>
    <property type="project" value="UniProtKB-SubCell"/>
</dbReference>
<dbReference type="RefSeq" id="XP_005711830.1">
    <property type="nucleotide sequence ID" value="XM_005711773.1"/>
</dbReference>
<dbReference type="InterPro" id="IPR054708">
    <property type="entry name" value="MTPAP-like_central"/>
</dbReference>
<comment type="cofactor">
    <cofactor evidence="2">
        <name>Mg(2+)</name>
        <dbReference type="ChEBI" id="CHEBI:18420"/>
    </cofactor>
</comment>
<feature type="region of interest" description="Disordered" evidence="8">
    <location>
        <begin position="1"/>
        <end position="99"/>
    </location>
</feature>
<keyword evidence="5" id="KW-0808">Transferase</keyword>
<evidence type="ECO:0000256" key="4">
    <source>
        <dbReference type="ARBA" id="ARBA00022490"/>
    </source>
</evidence>
<dbReference type="AlphaFoldDB" id="R7Q3V3"/>
<evidence type="ECO:0000256" key="6">
    <source>
        <dbReference type="ARBA" id="ARBA00022723"/>
    </source>
</evidence>
<accession>R7Q3V3</accession>
<dbReference type="SUPFAM" id="SSF81631">
    <property type="entry name" value="PAP/OAS1 substrate-binding domain"/>
    <property type="match status" value="1"/>
</dbReference>
<reference evidence="12" key="1">
    <citation type="journal article" date="2013" name="Proc. Natl. Acad. Sci. U.S.A.">
        <title>Genome structure and metabolic features in the red seaweed Chondrus crispus shed light on evolution of the Archaeplastida.</title>
        <authorList>
            <person name="Collen J."/>
            <person name="Porcel B."/>
            <person name="Carre W."/>
            <person name="Ball S.G."/>
            <person name="Chaparro C."/>
            <person name="Tonon T."/>
            <person name="Barbeyron T."/>
            <person name="Michel G."/>
            <person name="Noel B."/>
            <person name="Valentin K."/>
            <person name="Elias M."/>
            <person name="Artiguenave F."/>
            <person name="Arun A."/>
            <person name="Aury J.M."/>
            <person name="Barbosa-Neto J.F."/>
            <person name="Bothwell J.H."/>
            <person name="Bouget F.Y."/>
            <person name="Brillet L."/>
            <person name="Cabello-Hurtado F."/>
            <person name="Capella-Gutierrez S."/>
            <person name="Charrier B."/>
            <person name="Cladiere L."/>
            <person name="Cock J.M."/>
            <person name="Coelho S.M."/>
            <person name="Colleoni C."/>
            <person name="Czjzek M."/>
            <person name="Da Silva C."/>
            <person name="Delage L."/>
            <person name="Denoeud F."/>
            <person name="Deschamps P."/>
            <person name="Dittami S.M."/>
            <person name="Gabaldon T."/>
            <person name="Gachon C.M."/>
            <person name="Groisillier A."/>
            <person name="Herve C."/>
            <person name="Jabbari K."/>
            <person name="Katinka M."/>
            <person name="Kloareg B."/>
            <person name="Kowalczyk N."/>
            <person name="Labadie K."/>
            <person name="Leblanc C."/>
            <person name="Lopez P.J."/>
            <person name="McLachlan D.H."/>
            <person name="Meslet-Cladiere L."/>
            <person name="Moustafa A."/>
            <person name="Nehr Z."/>
            <person name="Nyvall Collen P."/>
            <person name="Panaud O."/>
            <person name="Partensky F."/>
            <person name="Poulain J."/>
            <person name="Rensing S.A."/>
            <person name="Rousvoal S."/>
            <person name="Samson G."/>
            <person name="Symeonidi A."/>
            <person name="Weissenbach J."/>
            <person name="Zambounis A."/>
            <person name="Wincker P."/>
            <person name="Boyen C."/>
        </authorList>
    </citation>
    <scope>NUCLEOTIDE SEQUENCE [LARGE SCALE GENOMIC DNA]</scope>
    <source>
        <strain evidence="12">cv. Stackhouse</strain>
    </source>
</reference>
<dbReference type="KEGG" id="ccp:CHC_T00010193001"/>
<sequence>MSWAAVVSGKLPEPTPPSHPPSTVTTITAITPTPDPHQNSSLSGPHERPINGKSNLPSSPSRHNRTRKSTRRYKPHNSTPPRSPASAPVSGPWKKKPTTTLWDDPRIVASYRLWTTHISAFMAQPAAFYHYFVINPQFQQSVFDAGLTFYPHTDPANPVLINLNSSRFGMAERINPLAPPPGHDNRPPTPHSPVAAPTSGLPISPTADLAPPSIPPQLTLSAPQTPLVPFLSPNLSNLLEAAKAFESGTSNSDRIALGPEAFANGYTPPNQTEGMENGFALDARAPFMLEDALVRQFAEATRIDPSDSESERLSEGDSTLTPGPRGNAHVTPPRANAKTLRDARWEHAERRRAGRRRVVSRILDICIPSKPVCKRLSDRAKAELVQQIEDIFPKITPELEVVEVREELLDRLRKVISAEWPGAGIDVYGSAGNGLGLRSADVDMSLYMPDDVAAEHGTKAGVPDPPKVILARLATIMEENNISILSKVLEARVPVIKMHDPKSKLQVDICVNNTLAVRNTELLKAYVDLDERFRYVCILVKLWAKRRDLNDAYHGTLSSYAYTLLVIHYLQTVSPPVLPCLQRMVNGKRLSKGQNVPKEMVGKGKSKLYNTYFDRTVTPETFQSANHTPVHELLLGFFRYFTYTFRYSTDLASIRMGKKVPRSIRGWDEQSVYREWEFKQKQYKIAYEAAKTALDARKKTDAEESKVREEEKANGIKEQPAKLPASSRERGRIPFPRKPRLESKHLFCIEDPFDIDHDLSRGMERGAVAVIREEMMRAYEMIAETGDFETACEEWM</sequence>
<gene>
    <name evidence="11" type="ORF">CHC_T00010193001</name>
</gene>
<feature type="domain" description="Poly(A) RNA polymerase mitochondrial-like central palm" evidence="10">
    <location>
        <begin position="385"/>
        <end position="527"/>
    </location>
</feature>
<evidence type="ECO:0000259" key="10">
    <source>
        <dbReference type="Pfam" id="PF22600"/>
    </source>
</evidence>
<feature type="compositionally biased region" description="Polar residues" evidence="8">
    <location>
        <begin position="52"/>
        <end position="61"/>
    </location>
</feature>
<dbReference type="Pfam" id="PF22600">
    <property type="entry name" value="MTPAP-like_central"/>
    <property type="match status" value="1"/>
</dbReference>
<dbReference type="EMBL" id="HG001459">
    <property type="protein sequence ID" value="CDF32165.1"/>
    <property type="molecule type" value="Genomic_DNA"/>
</dbReference>
<organism evidence="11 12">
    <name type="scientific">Chondrus crispus</name>
    <name type="common">Carrageen Irish moss</name>
    <name type="synonym">Polymorpha crispa</name>
    <dbReference type="NCBI Taxonomy" id="2769"/>
    <lineage>
        <taxon>Eukaryota</taxon>
        <taxon>Rhodophyta</taxon>
        <taxon>Florideophyceae</taxon>
        <taxon>Rhodymeniophycidae</taxon>
        <taxon>Gigartinales</taxon>
        <taxon>Gigartinaceae</taxon>
        <taxon>Chondrus</taxon>
    </lineage>
</organism>
<keyword evidence="12" id="KW-1185">Reference proteome</keyword>
<dbReference type="Gene3D" id="1.10.1410.10">
    <property type="match status" value="1"/>
</dbReference>
<dbReference type="PhylomeDB" id="R7Q3V3"/>
<dbReference type="Pfam" id="PF03828">
    <property type="entry name" value="PAP_assoc"/>
    <property type="match status" value="1"/>
</dbReference>
<feature type="region of interest" description="Disordered" evidence="8">
    <location>
        <begin position="699"/>
        <end position="735"/>
    </location>
</feature>
<dbReference type="PANTHER" id="PTHR12271">
    <property type="entry name" value="POLY A POLYMERASE CID PAP -RELATED"/>
    <property type="match status" value="1"/>
</dbReference>
<evidence type="ECO:0000256" key="8">
    <source>
        <dbReference type="SAM" id="MobiDB-lite"/>
    </source>
</evidence>
<feature type="domain" description="PAP-associated" evidence="9">
    <location>
        <begin position="632"/>
        <end position="669"/>
    </location>
</feature>
<dbReference type="Gene3D" id="3.30.460.10">
    <property type="entry name" value="Beta Polymerase, domain 2"/>
    <property type="match status" value="1"/>
</dbReference>
<comment type="subcellular location">
    <subcellularLocation>
        <location evidence="3">Cytoplasm</location>
    </subcellularLocation>
</comment>
<keyword evidence="4" id="KW-0963">Cytoplasm</keyword>
<dbReference type="STRING" id="2769.R7Q3V3"/>
<feature type="region of interest" description="Disordered" evidence="8">
    <location>
        <begin position="300"/>
        <end position="338"/>
    </location>
</feature>
<evidence type="ECO:0000256" key="2">
    <source>
        <dbReference type="ARBA" id="ARBA00001946"/>
    </source>
</evidence>
<feature type="compositionally biased region" description="Basic and acidic residues" evidence="8">
    <location>
        <begin position="699"/>
        <end position="715"/>
    </location>
</feature>
<feature type="compositionally biased region" description="Basic residues" evidence="8">
    <location>
        <begin position="62"/>
        <end position="75"/>
    </location>
</feature>
<evidence type="ECO:0000256" key="7">
    <source>
        <dbReference type="ARBA" id="ARBA00022842"/>
    </source>
</evidence>
<evidence type="ECO:0000256" key="1">
    <source>
        <dbReference type="ARBA" id="ARBA00001936"/>
    </source>
</evidence>
<feature type="region of interest" description="Disordered" evidence="8">
    <location>
        <begin position="175"/>
        <end position="220"/>
    </location>
</feature>
<feature type="compositionally biased region" description="Low complexity" evidence="8">
    <location>
        <begin position="21"/>
        <end position="32"/>
    </location>
</feature>
<dbReference type="GO" id="GO:0031123">
    <property type="term" value="P:RNA 3'-end processing"/>
    <property type="evidence" value="ECO:0007669"/>
    <property type="project" value="TreeGrafter"/>
</dbReference>
<evidence type="ECO:0000313" key="12">
    <source>
        <dbReference type="Proteomes" id="UP000012073"/>
    </source>
</evidence>
<dbReference type="GeneID" id="17319525"/>